<evidence type="ECO:0000313" key="4">
    <source>
        <dbReference type="Proteomes" id="UP000002297"/>
    </source>
</evidence>
<dbReference type="InterPro" id="IPR026444">
    <property type="entry name" value="Secre_tail"/>
</dbReference>
<organism evidence="3 4">
    <name type="scientific">Croceibacter atlanticus (strain ATCC BAA-628 / JCM 21780 / CIP 108009 / IAM 15332 / KCTC 12090 / HTCC2559)</name>
    <dbReference type="NCBI Taxonomy" id="216432"/>
    <lineage>
        <taxon>Bacteria</taxon>
        <taxon>Pseudomonadati</taxon>
        <taxon>Bacteroidota</taxon>
        <taxon>Flavobacteriia</taxon>
        <taxon>Flavobacteriales</taxon>
        <taxon>Flavobacteriaceae</taxon>
        <taxon>Croceibacter</taxon>
    </lineage>
</organism>
<dbReference type="EMBL" id="CP002046">
    <property type="protein sequence ID" value="EAP86426.1"/>
    <property type="molecule type" value="Genomic_DNA"/>
</dbReference>
<dbReference type="PANTHER" id="PTHR34720">
    <property type="entry name" value="MICROCYSTIN DEPENDENT PROTEIN"/>
    <property type="match status" value="1"/>
</dbReference>
<reference evidence="3 4" key="1">
    <citation type="journal article" date="2010" name="J. Bacteriol.">
        <title>The complete genome sequence of Croceibacter atlanticus HTCC2559T.</title>
        <authorList>
            <person name="Oh H.M."/>
            <person name="Kang I."/>
            <person name="Ferriera S."/>
            <person name="Giovannoni S.J."/>
            <person name="Cho J.C."/>
        </authorList>
    </citation>
    <scope>NUCLEOTIDE SEQUENCE [LARGE SCALE GENOMIC DNA]</scope>
    <source>
        <strain evidence="4">ATCC BAA-628 / HTCC2559 / KCTC 12090</strain>
    </source>
</reference>
<proteinExistence type="predicted"/>
<keyword evidence="1" id="KW-0732">Signal</keyword>
<dbReference type="KEGG" id="cat:CA2559_10338"/>
<evidence type="ECO:0000313" key="3">
    <source>
        <dbReference type="EMBL" id="EAP86426.1"/>
    </source>
</evidence>
<dbReference type="SUPFAM" id="SSF51126">
    <property type="entry name" value="Pectin lyase-like"/>
    <property type="match status" value="8"/>
</dbReference>
<dbReference type="InterPro" id="IPR011050">
    <property type="entry name" value="Pectin_lyase_fold/virulence"/>
</dbReference>
<dbReference type="STRING" id="216432.CA2559_10338"/>
<dbReference type="NCBIfam" id="TIGR04183">
    <property type="entry name" value="Por_Secre_tail"/>
    <property type="match status" value="1"/>
</dbReference>
<accession>A3U9E0</accession>
<gene>
    <name evidence="3" type="ordered locus">CA2559_10338</name>
</gene>
<evidence type="ECO:0000256" key="1">
    <source>
        <dbReference type="ARBA" id="ARBA00022729"/>
    </source>
</evidence>
<dbReference type="Gene3D" id="2.160.20.10">
    <property type="entry name" value="Single-stranded right-handed beta-helix, Pectin lyase-like"/>
    <property type="match status" value="1"/>
</dbReference>
<dbReference type="SMART" id="SM00710">
    <property type="entry name" value="PbH1"/>
    <property type="match status" value="37"/>
</dbReference>
<name>A3U9E0_CROAH</name>
<sequence length="2160" mass="205451">MFVAGLSFGQIVTNGDDAGPGSLRDAVAQANANAGADVITFNGNFTVNLTSGEILVTDDVTITGNGTGNTIIDGSSNSGRIFNFQMDGGIIAGASSTLDAITIQNGSITGTADGGGAIFVSANDIVAPSSLTIVNCDFNNNSTESDTSGDGGGGAIYASDVSLDITGTEFNNNIATAASGSGGAIYYESQSVLTTFSLVNSDLTGNIAGRAGGAIETNTPNVLTITNVTFDGNQATGTPGNGGALHNTGISDTNVTGSTFINNIAGSEGGALWNQAGGTMTVNASTVTGNEAQGNDSSNGGGGLFNNGGTLIVSGATLVNNNSATGTSGSGGGILSTDGDVTVTDPNTTVNSNIANRAGGGIEIIDGSLTLQDVSLNSNNAGVAPNASASPGNGGGLHVSGIATIIINGGNIQGNIAANEGGGLWNQLGSTMTVGNTPTPNFSDNIASGDAPTTGGGAIFNNGGDLIVLAGNNIVNNLADGVSGSGGAILSNGGTVTITETTFTNNVSTRAGGAIEHTGGTLNLTGVNFDSNNVGVTSPLNSNPGNGGALHVGGDATTNITGGSVINNQAANEGGGLWNGSGIMTIIDVVIDGNSAHSAAAATSGGGGIYNEGGTVTTDATTQIINNIATVGPSGSGGGILNAGGTFTATGTTITNNTANRAGGGIEANNTDSGSVPGIVNLTNVTLDNNNAGGVAPAPGNGGGLHVSGSSAINITGGTVSGNTASKEGGGLWNNQGVMTITGTTIDGNDAQGDLVADPLEIVGGGGIFAEDGAGSVVIGAGTIISNNFASGTQGSGGGILMATGTTLSIDGSAGAVMITGNSASRAGGGLEDWSLDTNTNTLTNVVFMNNTAGLDAGAFTADGGPGNGGAIHVTGPGNNTITDGSASGNLAANEGGGFWNGSGVMTIVNTVIDANTASGSDAAVAGAAGGGGIFNEGGTVDISGTASVTNNIADGAQSTGGGILNASGILTANGTTITGNQSNRAGGGIETNGSSSVTLTDVALDGNMTGVVTGPGAPGNGGGLHVSGAAPVTITGGTVSGNTASKEGGGLWNNQGVMTITGTTIDGNDAQGDLVADPLEIVGGGGIFAEDGAGSVVIGAGTIISNNFASGTQGSGGGILMATGTTLSIDGSAGAVMITGNSASRAGGGLEDWSLDTNTNTLTNVVFMNNTAGLDAGAFTADGGPGNGGAIHVTGPGNNTITDGSASGNLAANEGGGFWNGSGVMTIVNTVIDANTASGSDAAVAGAAGGGGIFNEGGTVDISGTASVTNNIADGAQSTGGGILNAAGTLTANGTTITGNQSNRAGGGIETNGSGPVTLTDVTLDANQTGVVTGTGAPGNGGGIHVSGDSAVTITGGTSNGNTAANEGGALWNGSGVMTIVDTTIDANTASGNDAMSPGAAGGGGIYNEGGTVDISGTASVTNNIADGAQSTGGGILNASGILTANGTTITGNQSNRAGGGIETNGSSSVTLTDVALDGNMTGVVTGPGAPGNGGGLHVSGAAPVTITGGTVSGNTASKEGGGLWNNQGVMTITGTTIDGNDAQGDLVADPLEIVGGGGIFAEDGAGSVVIGAGTIISNNFASGTQGSGGGILMATGTTLSIDGSAGAVMITGNSASRAGGGLEDWSLDTNTNTLTNVVFMNNTAGLDAGAFTADGGPGNGGAIHVTGPGNNTITDGSASGNLAAAEGGAFWNGSGTMLVTGTSFDSNIASGADATNGGGALFNIGGTLTVSGASITNNVVDGTSGSGGGILNVNGGILSVTDTDILGNSASRAGGGIEDNSTVDLGDGALVGSVTLFGVQLNNNIAGSAPGNGGGLHLTGGADSNITSSVINGNTASNEGGGVWNGSGVMTISLTTIDGNTANGAAATNGGGGIFNNASGTINLNTSTVSNNVSTGAAAQGGGIHNKATTTLNVTASTISGNTSASNGGGIYNNGTASILNATIANNTATANGGGVSGESSVTVKGSIIATNTAATGTDVDGTFVSNDYNLIGDDSGNAFPESANDIENVNPAIGPLADNGGTTLTHMLLSTSAAANAGDPGDTSLDQIGNAVFGDARDIGALEDQDALGVEDFGNSLSDTVLFPNPSTNGNVSLNIPTNITNTVTIRVIDMTGKQVHSQQATSGSVTLNLNRLAVGTYLVNISDGNTSSTLKLLMSR</sequence>
<evidence type="ECO:0000259" key="2">
    <source>
        <dbReference type="Pfam" id="PF18962"/>
    </source>
</evidence>
<dbReference type="InterPro" id="IPR012334">
    <property type="entry name" value="Pectin_lyas_fold"/>
</dbReference>
<dbReference type="NCBIfam" id="NF041518">
    <property type="entry name" value="choice_anch_Q"/>
    <property type="match status" value="1"/>
</dbReference>
<dbReference type="HOGENOM" id="CLU_001405_0_0_10"/>
<dbReference type="InterPro" id="IPR059226">
    <property type="entry name" value="Choice_anch_Q_dom"/>
</dbReference>
<dbReference type="PANTHER" id="PTHR34720:SF9">
    <property type="entry name" value="BLR4714 PROTEIN"/>
    <property type="match status" value="1"/>
</dbReference>
<feature type="domain" description="Secretion system C-terminal sorting" evidence="2">
    <location>
        <begin position="2085"/>
        <end position="2156"/>
    </location>
</feature>
<dbReference type="Pfam" id="PF18962">
    <property type="entry name" value="Por_Secre_tail"/>
    <property type="match status" value="1"/>
</dbReference>
<dbReference type="eggNOG" id="COG3210">
    <property type="taxonomic scope" value="Bacteria"/>
</dbReference>
<protein>
    <submittedName>
        <fullName evidence="3">Probable extracellular nuclease</fullName>
    </submittedName>
</protein>
<dbReference type="Proteomes" id="UP000002297">
    <property type="component" value="Chromosome"/>
</dbReference>
<keyword evidence="4" id="KW-1185">Reference proteome</keyword>
<dbReference type="InterPro" id="IPR006626">
    <property type="entry name" value="PbH1"/>
</dbReference>